<dbReference type="SUPFAM" id="SSF53383">
    <property type="entry name" value="PLP-dependent transferases"/>
    <property type="match status" value="1"/>
</dbReference>
<dbReference type="AlphaFoldDB" id="A0A1G2H843"/>
<comment type="cofactor">
    <cofactor evidence="1 8 9">
        <name>pyridoxal 5'-phosphate</name>
        <dbReference type="ChEBI" id="CHEBI:597326"/>
    </cofactor>
</comment>
<comment type="pathway">
    <text evidence="8">One-carbon metabolism; tetrahydrofolate interconversion.</text>
</comment>
<evidence type="ECO:0000259" key="10">
    <source>
        <dbReference type="Pfam" id="PF00464"/>
    </source>
</evidence>
<comment type="pathway">
    <text evidence="8">Amino-acid biosynthesis; glycine biosynthesis; glycine from L-serine: step 1/1.</text>
</comment>
<comment type="subunit">
    <text evidence="8">Homodimer.</text>
</comment>
<reference evidence="11 12" key="1">
    <citation type="journal article" date="2016" name="Nat. Commun.">
        <title>Thousands of microbial genomes shed light on interconnected biogeochemical processes in an aquifer system.</title>
        <authorList>
            <person name="Anantharaman K."/>
            <person name="Brown C.T."/>
            <person name="Hug L.A."/>
            <person name="Sharon I."/>
            <person name="Castelle C.J."/>
            <person name="Probst A.J."/>
            <person name="Thomas B.C."/>
            <person name="Singh A."/>
            <person name="Wilkins M.J."/>
            <person name="Karaoz U."/>
            <person name="Brodie E.L."/>
            <person name="Williams K.H."/>
            <person name="Hubbard S.S."/>
            <person name="Banfield J.F."/>
        </authorList>
    </citation>
    <scope>NUCLEOTIDE SEQUENCE [LARGE SCALE GENOMIC DNA]</scope>
</reference>
<proteinExistence type="inferred from homology"/>
<evidence type="ECO:0000256" key="7">
    <source>
        <dbReference type="ARBA" id="ARBA00022898"/>
    </source>
</evidence>
<evidence type="ECO:0000256" key="5">
    <source>
        <dbReference type="ARBA" id="ARBA00022605"/>
    </source>
</evidence>
<accession>A0A1G2H843</accession>
<feature type="modified residue" description="N6-(pyridoxal phosphate)lysine" evidence="8 9">
    <location>
        <position position="240"/>
    </location>
</feature>
<dbReference type="GO" id="GO:0019264">
    <property type="term" value="P:glycine biosynthetic process from serine"/>
    <property type="evidence" value="ECO:0007669"/>
    <property type="project" value="UniProtKB-UniRule"/>
</dbReference>
<dbReference type="InterPro" id="IPR039429">
    <property type="entry name" value="SHMT-like_dom"/>
</dbReference>
<protein>
    <recommendedName>
        <fullName evidence="8">Serine hydroxymethyltransferase</fullName>
        <shortName evidence="8">SHMT</shortName>
        <shortName evidence="8">Serine methylase</shortName>
        <ecNumber evidence="8">2.1.2.1</ecNumber>
    </recommendedName>
</protein>
<evidence type="ECO:0000256" key="1">
    <source>
        <dbReference type="ARBA" id="ARBA00001933"/>
    </source>
</evidence>
<dbReference type="HAMAP" id="MF_00051">
    <property type="entry name" value="SHMT"/>
    <property type="match status" value="1"/>
</dbReference>
<name>A0A1G2H843_9BACT</name>
<gene>
    <name evidence="8" type="primary">glyA</name>
    <name evidence="11" type="ORF">A2827_03205</name>
</gene>
<dbReference type="GO" id="GO:0004372">
    <property type="term" value="F:glycine hydroxymethyltransferase activity"/>
    <property type="evidence" value="ECO:0007669"/>
    <property type="project" value="UniProtKB-UniRule"/>
</dbReference>
<dbReference type="PIRSF" id="PIRSF000412">
    <property type="entry name" value="SHMT"/>
    <property type="match status" value="1"/>
</dbReference>
<dbReference type="EC" id="2.1.2.1" evidence="8"/>
<dbReference type="InterPro" id="IPR049943">
    <property type="entry name" value="Ser_HO-MeTrfase-like"/>
</dbReference>
<dbReference type="GO" id="GO:0005829">
    <property type="term" value="C:cytosol"/>
    <property type="evidence" value="ECO:0007669"/>
    <property type="project" value="TreeGrafter"/>
</dbReference>
<dbReference type="InterPro" id="IPR019798">
    <property type="entry name" value="Ser_HO-MeTrfase_PLP_BS"/>
</dbReference>
<feature type="site" description="Plays an important role in substrate specificity" evidence="8">
    <location>
        <position position="239"/>
    </location>
</feature>
<comment type="catalytic activity">
    <reaction evidence="8">
        <text>(6R)-5,10-methylene-5,6,7,8-tetrahydrofolate + glycine + H2O = (6S)-5,6,7,8-tetrahydrofolate + L-serine</text>
        <dbReference type="Rhea" id="RHEA:15481"/>
        <dbReference type="ChEBI" id="CHEBI:15377"/>
        <dbReference type="ChEBI" id="CHEBI:15636"/>
        <dbReference type="ChEBI" id="CHEBI:33384"/>
        <dbReference type="ChEBI" id="CHEBI:57305"/>
        <dbReference type="ChEBI" id="CHEBI:57453"/>
        <dbReference type="EC" id="2.1.2.1"/>
    </reaction>
</comment>
<comment type="similarity">
    <text evidence="2 8">Belongs to the SHMT family.</text>
</comment>
<dbReference type="UniPathway" id="UPA00193"/>
<keyword evidence="5 8" id="KW-0028">Amino-acid biosynthesis</keyword>
<keyword evidence="6 8" id="KW-0808">Transferase</keyword>
<dbReference type="InterPro" id="IPR015421">
    <property type="entry name" value="PyrdxlP-dep_Trfase_major"/>
</dbReference>
<dbReference type="CDD" id="cd00378">
    <property type="entry name" value="SHMT"/>
    <property type="match status" value="1"/>
</dbReference>
<dbReference type="InterPro" id="IPR015424">
    <property type="entry name" value="PyrdxlP-dep_Trfase"/>
</dbReference>
<evidence type="ECO:0000256" key="4">
    <source>
        <dbReference type="ARBA" id="ARBA00022563"/>
    </source>
</evidence>
<evidence type="ECO:0000256" key="9">
    <source>
        <dbReference type="PIRSR" id="PIRSR000412-50"/>
    </source>
</evidence>
<comment type="caution">
    <text evidence="8">Lacks conserved residue(s) required for the propagation of feature annotation.</text>
</comment>
<keyword evidence="3 8" id="KW-0963">Cytoplasm</keyword>
<feature type="domain" description="Serine hydroxymethyltransferase-like" evidence="10">
    <location>
        <begin position="10"/>
        <end position="417"/>
    </location>
</feature>
<evidence type="ECO:0000313" key="11">
    <source>
        <dbReference type="EMBL" id="OGZ58637.1"/>
    </source>
</evidence>
<dbReference type="NCBIfam" id="NF000586">
    <property type="entry name" value="PRK00011.1"/>
    <property type="match status" value="1"/>
</dbReference>
<evidence type="ECO:0000256" key="6">
    <source>
        <dbReference type="ARBA" id="ARBA00022679"/>
    </source>
</evidence>
<dbReference type="Gene3D" id="3.40.640.10">
    <property type="entry name" value="Type I PLP-dependent aspartate aminotransferase-like (Major domain)"/>
    <property type="match status" value="1"/>
</dbReference>
<comment type="function">
    <text evidence="8">Catalyzes the reversible interconversion of serine and glycine with tetrahydrofolate (THF) serving as the one-carbon carrier. This reaction serves as the major source of one-carbon groups required for the biosynthesis of purines, thymidylate, methionine, and other important biomolecules. Also exhibits THF-independent aldolase activity toward beta-hydroxyamino acids, producing glycine and aldehydes, via a retro-aldol mechanism.</text>
</comment>
<dbReference type="PROSITE" id="PS00096">
    <property type="entry name" value="SHMT"/>
    <property type="match status" value="1"/>
</dbReference>
<dbReference type="GO" id="GO:0030170">
    <property type="term" value="F:pyridoxal phosphate binding"/>
    <property type="evidence" value="ECO:0007669"/>
    <property type="project" value="UniProtKB-UniRule"/>
</dbReference>
<dbReference type="Pfam" id="PF00464">
    <property type="entry name" value="SHMT"/>
    <property type="match status" value="1"/>
</dbReference>
<dbReference type="Gene3D" id="3.90.1150.10">
    <property type="entry name" value="Aspartate Aminotransferase, domain 1"/>
    <property type="match status" value="1"/>
</dbReference>
<feature type="binding site" evidence="8">
    <location>
        <position position="132"/>
    </location>
    <ligand>
        <name>(6S)-5,6,7,8-tetrahydrofolate</name>
        <dbReference type="ChEBI" id="CHEBI:57453"/>
    </ligand>
</feature>
<dbReference type="Proteomes" id="UP000177932">
    <property type="component" value="Unassembled WGS sequence"/>
</dbReference>
<organism evidence="11 12">
    <name type="scientific">Candidatus Spechtbacteria bacterium RIFCSPHIGHO2_01_FULL_43_30</name>
    <dbReference type="NCBI Taxonomy" id="1802158"/>
    <lineage>
        <taxon>Bacteria</taxon>
        <taxon>Candidatus Spechtiibacteriota</taxon>
    </lineage>
</organism>
<dbReference type="UniPathway" id="UPA00288">
    <property type="reaction ID" value="UER01023"/>
</dbReference>
<evidence type="ECO:0000256" key="3">
    <source>
        <dbReference type="ARBA" id="ARBA00022490"/>
    </source>
</evidence>
<dbReference type="EMBL" id="MHOD01000002">
    <property type="protein sequence ID" value="OGZ58637.1"/>
    <property type="molecule type" value="Genomic_DNA"/>
</dbReference>
<feature type="binding site" evidence="8">
    <location>
        <begin position="136"/>
        <end position="138"/>
    </location>
    <ligand>
        <name>(6S)-5,6,7,8-tetrahydrofolate</name>
        <dbReference type="ChEBI" id="CHEBI:57453"/>
    </ligand>
</feature>
<dbReference type="PANTHER" id="PTHR11680:SF50">
    <property type="entry name" value="SERINE HYDROXYMETHYLTRANSFERASE"/>
    <property type="match status" value="1"/>
</dbReference>
<keyword evidence="4 8" id="KW-0554">One-carbon metabolism</keyword>
<dbReference type="STRING" id="1802158.A2827_03205"/>
<evidence type="ECO:0000313" key="12">
    <source>
        <dbReference type="Proteomes" id="UP000177932"/>
    </source>
</evidence>
<dbReference type="PANTHER" id="PTHR11680">
    <property type="entry name" value="SERINE HYDROXYMETHYLTRANSFERASE"/>
    <property type="match status" value="1"/>
</dbReference>
<keyword evidence="7 8" id="KW-0663">Pyridoxal phosphate</keyword>
<dbReference type="InterPro" id="IPR001085">
    <property type="entry name" value="Ser_HO-MeTrfase"/>
</dbReference>
<sequence length="448" mass="49387">MKNLLKYPNLKKTDPEIAGINTSEEKRQFLYANFIASENYASPAVREASSSVATNKYSEGYPSKRYYKGNDVAIDPVEILAQKRALKLFQLDEEQWGVNVQPASGSEANMAVYGSLLKAKGQNEDIALGMRLDFGGHLTHGFHVSFSGKFFHFEQYGLDKSGRINYEEIEILAQKFQPKLIVCGASAYSRVVEFDKFGAIAKKYGALLMADIAHIAGLIAGGVHPSPFPHCDIVTTTTHKTLRGPRGAMIFARKDKTLETASKTSPLNRNLNSKKQKSLFDLINSGVFPGLQGGPHNQQTMAIAVCLKEADTSKFRNYASRVVKNAEILADELVKCGFSIVSGGTDNHLMLLDLRPFQVNGEDVSQWLYLAGIVTNKNAVPNDPLPPQQASGIRLGTPAMTTRGMGPKEMKMFAKWIHSAVTDHSDKNLENIKKRVRDLCKNFPPPGF</sequence>
<evidence type="ECO:0000256" key="8">
    <source>
        <dbReference type="HAMAP-Rule" id="MF_00051"/>
    </source>
</evidence>
<evidence type="ECO:0000256" key="2">
    <source>
        <dbReference type="ARBA" id="ARBA00006376"/>
    </source>
</evidence>
<comment type="caution">
    <text evidence="11">The sequence shown here is derived from an EMBL/GenBank/DDBJ whole genome shotgun (WGS) entry which is preliminary data.</text>
</comment>
<comment type="subcellular location">
    <subcellularLocation>
        <location evidence="8">Cytoplasm</location>
    </subcellularLocation>
</comment>
<dbReference type="InterPro" id="IPR015422">
    <property type="entry name" value="PyrdxlP-dep_Trfase_small"/>
</dbReference>
<dbReference type="GO" id="GO:0035999">
    <property type="term" value="P:tetrahydrofolate interconversion"/>
    <property type="evidence" value="ECO:0007669"/>
    <property type="project" value="UniProtKB-UniRule"/>
</dbReference>